<sequence>MRVAAVQYEVGTDPQANLAAGLRLIDAAAGQGAELIVLPEFCNHLSWYESREHARALACRHGDAFLTAIAARAARHRAHVKLGVTLARRDGRTTGASLLYGPGGELLGEADKQVLMGAENDHLDPGDTAGPVVRTAVGRLGMYACMEGVICEVTRGLALRGAQVLLNSLNSFAVDEAALHVPVRAAENKVWVVAANKVGPLIPADRLAEVSAGLGVPVEWLHGAGESQVVAPDGTVMARGPRTGEAVVVADIDPPAADAGRARHFATRRPGRYLPLAAPGRERTGPPGAPALPVAVVRGDAGLVRRAVDGGARLVVLPEGSKVTVEEAADAVKGTDAHVVTGAGVLVGADGAIQQADGVYDLPWGRLAVITGSAARHPEEFRLAALADADVVAVPFTPAEPWELRLGLLERSAENRLNIVAAGQDGPGGLAGAILALPADFTLWTRWQGPFTGQISHPMVTHVKNADLLVQGTVHPAQSVNRLVSRGTDLVAGRPWRLAGALVAGPSEGTPVKETLQHVEQMLDESPVIDVTETFERLKGILEELKARIDARFELSADPGSPGAYGTHPDGPGGRLDAYAGPEIDWLVHSWLGNPAASFANLHLTAWLGPHIRVPHLGIALLVWPEGWFYQDFIPRASLTADGGHFDRYYAPLDAQWLAFKEENPDFAWFTSRAGFIRASLSPNAYCYSFPRSPGNLDIVRDLLHARVGRWLEWVDEAEPVPEGERAALAAADLAVRRNIAERDPANVMGVRYFGQELTDRLVRGLWGGDRTLPRPS</sequence>
<comment type="caution">
    <text evidence="3">The sequence shown here is derived from an EMBL/GenBank/DDBJ whole genome shotgun (WGS) entry which is preliminary data.</text>
</comment>
<dbReference type="PANTHER" id="PTHR43674:SF2">
    <property type="entry name" value="BETA-UREIDOPROPIONASE"/>
    <property type="match status" value="1"/>
</dbReference>
<dbReference type="Gene3D" id="3.40.1500.20">
    <property type="match status" value="1"/>
</dbReference>
<dbReference type="Pfam" id="PF00795">
    <property type="entry name" value="CN_hydrolase"/>
    <property type="match status" value="1"/>
</dbReference>
<evidence type="ECO:0000259" key="2">
    <source>
        <dbReference type="PROSITE" id="PS50263"/>
    </source>
</evidence>
<dbReference type="InterPro" id="IPR009439">
    <property type="entry name" value="RCC_reductase"/>
</dbReference>
<name>A0ABP5PM54_9ACTN</name>
<evidence type="ECO:0000313" key="3">
    <source>
        <dbReference type="EMBL" id="GAA2211628.1"/>
    </source>
</evidence>
<dbReference type="PROSITE" id="PS50263">
    <property type="entry name" value="CN_HYDROLASE"/>
    <property type="match status" value="1"/>
</dbReference>
<keyword evidence="1" id="KW-0378">Hydrolase</keyword>
<proteinExistence type="predicted"/>
<dbReference type="EMBL" id="BAAAQX010000022">
    <property type="protein sequence ID" value="GAA2211628.1"/>
    <property type="molecule type" value="Genomic_DNA"/>
</dbReference>
<evidence type="ECO:0000313" key="4">
    <source>
        <dbReference type="Proteomes" id="UP001499843"/>
    </source>
</evidence>
<protein>
    <recommendedName>
        <fullName evidence="2">CN hydrolase domain-containing protein</fullName>
    </recommendedName>
</protein>
<dbReference type="InterPro" id="IPR036526">
    <property type="entry name" value="C-N_Hydrolase_sf"/>
</dbReference>
<dbReference type="RefSeq" id="WP_344485148.1">
    <property type="nucleotide sequence ID" value="NZ_BAAAQX010000022.1"/>
</dbReference>
<evidence type="ECO:0000256" key="1">
    <source>
        <dbReference type="ARBA" id="ARBA00022801"/>
    </source>
</evidence>
<dbReference type="Pfam" id="PF06405">
    <property type="entry name" value="RCC_reductase"/>
    <property type="match status" value="1"/>
</dbReference>
<dbReference type="CDD" id="cd07197">
    <property type="entry name" value="nitrilase"/>
    <property type="match status" value="1"/>
</dbReference>
<keyword evidence="4" id="KW-1185">Reference proteome</keyword>
<gene>
    <name evidence="3" type="ORF">GCM10009850_070880</name>
</gene>
<organism evidence="3 4">
    <name type="scientific">Nonomuraea monospora</name>
    <dbReference type="NCBI Taxonomy" id="568818"/>
    <lineage>
        <taxon>Bacteria</taxon>
        <taxon>Bacillati</taxon>
        <taxon>Actinomycetota</taxon>
        <taxon>Actinomycetes</taxon>
        <taxon>Streptosporangiales</taxon>
        <taxon>Streptosporangiaceae</taxon>
        <taxon>Nonomuraea</taxon>
    </lineage>
</organism>
<feature type="domain" description="CN hydrolase" evidence="2">
    <location>
        <begin position="1"/>
        <end position="254"/>
    </location>
</feature>
<accession>A0ABP5PM54</accession>
<dbReference type="PANTHER" id="PTHR43674">
    <property type="entry name" value="NITRILASE C965.09-RELATED"/>
    <property type="match status" value="1"/>
</dbReference>
<dbReference type="Proteomes" id="UP001499843">
    <property type="component" value="Unassembled WGS sequence"/>
</dbReference>
<dbReference type="SUPFAM" id="SSF56317">
    <property type="entry name" value="Carbon-nitrogen hydrolase"/>
    <property type="match status" value="2"/>
</dbReference>
<dbReference type="InterPro" id="IPR003010">
    <property type="entry name" value="C-N_Hydrolase"/>
</dbReference>
<dbReference type="Gene3D" id="3.60.110.10">
    <property type="entry name" value="Carbon-nitrogen hydrolase"/>
    <property type="match status" value="1"/>
</dbReference>
<reference evidence="4" key="1">
    <citation type="journal article" date="2019" name="Int. J. Syst. Evol. Microbiol.">
        <title>The Global Catalogue of Microorganisms (GCM) 10K type strain sequencing project: providing services to taxonomists for standard genome sequencing and annotation.</title>
        <authorList>
            <consortium name="The Broad Institute Genomics Platform"/>
            <consortium name="The Broad Institute Genome Sequencing Center for Infectious Disease"/>
            <person name="Wu L."/>
            <person name="Ma J."/>
        </authorList>
    </citation>
    <scope>NUCLEOTIDE SEQUENCE [LARGE SCALE GENOMIC DNA]</scope>
    <source>
        <strain evidence="4">JCM 16114</strain>
    </source>
</reference>
<dbReference type="InterPro" id="IPR050345">
    <property type="entry name" value="Aliph_Amidase/BUP"/>
</dbReference>